<dbReference type="EMBL" id="CP094534">
    <property type="protein sequence ID" value="UOE33749.1"/>
    <property type="molecule type" value="Genomic_DNA"/>
</dbReference>
<dbReference type="Proteomes" id="UP000831390">
    <property type="component" value="Chromosome"/>
</dbReference>
<keyword evidence="1" id="KW-1133">Transmembrane helix</keyword>
<protein>
    <submittedName>
        <fullName evidence="2">Uncharacterized protein</fullName>
    </submittedName>
</protein>
<evidence type="ECO:0000313" key="3">
    <source>
        <dbReference type="Proteomes" id="UP000831390"/>
    </source>
</evidence>
<reference evidence="2 3" key="1">
    <citation type="submission" date="2022-03" db="EMBL/GenBank/DDBJ databases">
        <title>Hymenobactersp. isolated from the air.</title>
        <authorList>
            <person name="Won M."/>
            <person name="Kwon S.-W."/>
        </authorList>
    </citation>
    <scope>NUCLEOTIDE SEQUENCE [LARGE SCALE GENOMIC DNA]</scope>
    <source>
        <strain evidence="2 3">KACC 22596</strain>
    </source>
</reference>
<organism evidence="2 3">
    <name type="scientific">Hymenobacter monticola</name>
    <dbReference type="NCBI Taxonomy" id="1705399"/>
    <lineage>
        <taxon>Bacteria</taxon>
        <taxon>Pseudomonadati</taxon>
        <taxon>Bacteroidota</taxon>
        <taxon>Cytophagia</taxon>
        <taxon>Cytophagales</taxon>
        <taxon>Hymenobacteraceae</taxon>
        <taxon>Hymenobacter</taxon>
    </lineage>
</organism>
<keyword evidence="3" id="KW-1185">Reference proteome</keyword>
<evidence type="ECO:0000313" key="2">
    <source>
        <dbReference type="EMBL" id="UOE33749.1"/>
    </source>
</evidence>
<gene>
    <name evidence="2" type="ORF">MTP16_21835</name>
</gene>
<feature type="transmembrane region" description="Helical" evidence="1">
    <location>
        <begin position="34"/>
        <end position="54"/>
    </location>
</feature>
<dbReference type="RefSeq" id="WP_243513907.1">
    <property type="nucleotide sequence ID" value="NZ_CP094534.1"/>
</dbReference>
<feature type="transmembrane region" description="Helical" evidence="1">
    <location>
        <begin position="6"/>
        <end position="27"/>
    </location>
</feature>
<evidence type="ECO:0000256" key="1">
    <source>
        <dbReference type="SAM" id="Phobius"/>
    </source>
</evidence>
<accession>A0ABY4B4L9</accession>
<feature type="transmembrane region" description="Helical" evidence="1">
    <location>
        <begin position="108"/>
        <end position="128"/>
    </location>
</feature>
<name>A0ABY4B4L9_9BACT</name>
<keyword evidence="1" id="KW-0472">Membrane</keyword>
<feature type="transmembrane region" description="Helical" evidence="1">
    <location>
        <begin position="74"/>
        <end position="96"/>
    </location>
</feature>
<sequence length="135" mass="14271">MACAHWVLTTLVAVALTMLFGLTSFAGADWRTDLAFAAFIAFMGFALGGLGLWLPAALFRGALACLPGRPGRAHLVVGGGLALAYAGLYLGLLLMYRTKAVDAGFYRFLQTVLLPWAGASLVAGLWLLPHSNTNE</sequence>
<proteinExistence type="predicted"/>
<keyword evidence="1" id="KW-0812">Transmembrane</keyword>